<evidence type="ECO:0000256" key="2">
    <source>
        <dbReference type="ARBA" id="ARBA00022730"/>
    </source>
</evidence>
<comment type="similarity">
    <text evidence="1 8 9">Belongs to the universal ribosomal protein uS3 family.</text>
</comment>
<evidence type="ECO:0000256" key="8">
    <source>
        <dbReference type="HAMAP-Rule" id="MF_01309"/>
    </source>
</evidence>
<dbReference type="AlphaFoldDB" id="A0A0P9FG70"/>
<dbReference type="InterPro" id="IPR015946">
    <property type="entry name" value="KH_dom-like_a/b"/>
</dbReference>
<dbReference type="EMBL" id="LJCR01000654">
    <property type="protein sequence ID" value="KPV52113.1"/>
    <property type="molecule type" value="Genomic_DNA"/>
</dbReference>
<dbReference type="PROSITE" id="PS50823">
    <property type="entry name" value="KH_TYPE_2"/>
    <property type="match status" value="1"/>
</dbReference>
<evidence type="ECO:0000256" key="5">
    <source>
        <dbReference type="ARBA" id="ARBA00023274"/>
    </source>
</evidence>
<keyword evidence="13" id="KW-1185">Reference proteome</keyword>
<feature type="compositionally biased region" description="Gly residues" evidence="10">
    <location>
        <begin position="264"/>
        <end position="276"/>
    </location>
</feature>
<dbReference type="GO" id="GO:0022627">
    <property type="term" value="C:cytosolic small ribosomal subunit"/>
    <property type="evidence" value="ECO:0007669"/>
    <property type="project" value="TreeGrafter"/>
</dbReference>
<dbReference type="InterPro" id="IPR036419">
    <property type="entry name" value="Ribosomal_S3_C_sf"/>
</dbReference>
<dbReference type="InterPro" id="IPR005704">
    <property type="entry name" value="Ribosomal_uS3_bac-typ"/>
</dbReference>
<gene>
    <name evidence="8" type="primary">rpsC</name>
    <name evidence="12" type="ORF">SE17_17370</name>
</gene>
<dbReference type="FunFam" id="3.30.300.20:FF:000001">
    <property type="entry name" value="30S ribosomal protein S3"/>
    <property type="match status" value="1"/>
</dbReference>
<evidence type="ECO:0000313" key="13">
    <source>
        <dbReference type="Proteomes" id="UP000050509"/>
    </source>
</evidence>
<keyword evidence="5 8" id="KW-0687">Ribonucleoprotein</keyword>
<dbReference type="InterPro" id="IPR001351">
    <property type="entry name" value="Ribosomal_uS3_C"/>
</dbReference>
<comment type="function">
    <text evidence="6 8">Binds the lower part of the 30S subunit head. Binds mRNA in the 70S ribosome, positioning it for translation.</text>
</comment>
<dbReference type="NCBIfam" id="TIGR01009">
    <property type="entry name" value="rpsC_bact"/>
    <property type="match status" value="1"/>
</dbReference>
<evidence type="ECO:0000313" key="12">
    <source>
        <dbReference type="EMBL" id="KPV52113.1"/>
    </source>
</evidence>
<evidence type="ECO:0000259" key="11">
    <source>
        <dbReference type="PROSITE" id="PS50823"/>
    </source>
</evidence>
<dbReference type="PANTHER" id="PTHR11760:SF19">
    <property type="entry name" value="SMALL RIBOSOMAL SUBUNIT PROTEIN US3C"/>
    <property type="match status" value="1"/>
</dbReference>
<dbReference type="Pfam" id="PF00189">
    <property type="entry name" value="Ribosomal_S3_C"/>
    <property type="match status" value="1"/>
</dbReference>
<evidence type="ECO:0000256" key="3">
    <source>
        <dbReference type="ARBA" id="ARBA00022884"/>
    </source>
</evidence>
<comment type="subunit">
    <text evidence="8">Part of the 30S ribosomal subunit. Forms a tight complex with proteins S10 and S14.</text>
</comment>
<keyword evidence="3 8" id="KW-0694">RNA-binding</keyword>
<dbReference type="InterPro" id="IPR018280">
    <property type="entry name" value="Ribosomal_uS3_CS"/>
</dbReference>
<dbReference type="InterPro" id="IPR057258">
    <property type="entry name" value="Ribosomal_uS3"/>
</dbReference>
<feature type="compositionally biased region" description="Basic and acidic residues" evidence="10">
    <location>
        <begin position="242"/>
        <end position="262"/>
    </location>
</feature>
<dbReference type="GO" id="GO:0003729">
    <property type="term" value="F:mRNA binding"/>
    <property type="evidence" value="ECO:0007669"/>
    <property type="project" value="UniProtKB-UniRule"/>
</dbReference>
<evidence type="ECO:0000256" key="4">
    <source>
        <dbReference type="ARBA" id="ARBA00022980"/>
    </source>
</evidence>
<dbReference type="PATRIC" id="fig|186479.3.peg.9536"/>
<feature type="region of interest" description="Disordered" evidence="10">
    <location>
        <begin position="224"/>
        <end position="276"/>
    </location>
</feature>
<evidence type="ECO:0000256" key="6">
    <source>
        <dbReference type="ARBA" id="ARBA00024998"/>
    </source>
</evidence>
<dbReference type="SUPFAM" id="SSF54814">
    <property type="entry name" value="Prokaryotic type KH domain (KH-domain type II)"/>
    <property type="match status" value="1"/>
</dbReference>
<dbReference type="InterPro" id="IPR004044">
    <property type="entry name" value="KH_dom_type_2"/>
</dbReference>
<dbReference type="InterPro" id="IPR004087">
    <property type="entry name" value="KH_dom"/>
</dbReference>
<dbReference type="Pfam" id="PF07650">
    <property type="entry name" value="KH_2"/>
    <property type="match status" value="1"/>
</dbReference>
<sequence>MGRKVHPIGFRLGYIKDWQSKWFADRTYTDQLHEDILLRQLIIKELANAGVARVDIERAANRVEVTVYTAKPGIVIGKRGAKVDELKSDLEKRTGKKVKLNIQEIHQPELEAQLVAESIAEQINKRVSYKRAMKQAVQRAMRLGAQGVKIKCSGRLGGAEMARIANESDGRVPRHTLRADIDYAQVHAHTTYGRIGVKVWIYKGEVFPDAMGKLQVVQTASARAQAAEEENRPRQRSGRGGGRGDRDRGSSGGDREGGDRGRGGRGGRGGGARPRG</sequence>
<evidence type="ECO:0000256" key="1">
    <source>
        <dbReference type="ARBA" id="ARBA00010761"/>
    </source>
</evidence>
<dbReference type="PANTHER" id="PTHR11760">
    <property type="entry name" value="30S/40S RIBOSOMAL PROTEIN S3"/>
    <property type="match status" value="1"/>
</dbReference>
<dbReference type="Gene3D" id="3.30.1140.32">
    <property type="entry name" value="Ribosomal protein S3, C-terminal domain"/>
    <property type="match status" value="1"/>
</dbReference>
<protein>
    <recommendedName>
        <fullName evidence="7 8">Small ribosomal subunit protein uS3</fullName>
    </recommendedName>
</protein>
<dbReference type="PROSITE" id="PS00548">
    <property type="entry name" value="RIBOSOMAL_S3"/>
    <property type="match status" value="1"/>
</dbReference>
<dbReference type="GO" id="GO:0003735">
    <property type="term" value="F:structural constituent of ribosome"/>
    <property type="evidence" value="ECO:0007669"/>
    <property type="project" value="InterPro"/>
</dbReference>
<reference evidence="12 13" key="1">
    <citation type="submission" date="2015-09" db="EMBL/GenBank/DDBJ databases">
        <title>Draft genome sequence of Kouleothrix aurantiaca JCM 19913.</title>
        <authorList>
            <person name="Hemp J."/>
        </authorList>
    </citation>
    <scope>NUCLEOTIDE SEQUENCE [LARGE SCALE GENOMIC DNA]</scope>
    <source>
        <strain evidence="12 13">COM-B</strain>
    </source>
</reference>
<evidence type="ECO:0000256" key="7">
    <source>
        <dbReference type="ARBA" id="ARBA00035257"/>
    </source>
</evidence>
<dbReference type="Proteomes" id="UP000050509">
    <property type="component" value="Unassembled WGS sequence"/>
</dbReference>
<keyword evidence="4 8" id="KW-0689">Ribosomal protein</keyword>
<dbReference type="CDD" id="cd02412">
    <property type="entry name" value="KH-II_30S_S3"/>
    <property type="match status" value="1"/>
</dbReference>
<feature type="domain" description="KH type-2" evidence="11">
    <location>
        <begin position="38"/>
        <end position="106"/>
    </location>
</feature>
<proteinExistence type="inferred from homology"/>
<evidence type="ECO:0000256" key="10">
    <source>
        <dbReference type="SAM" id="MobiDB-lite"/>
    </source>
</evidence>
<comment type="caution">
    <text evidence="12">The sequence shown here is derived from an EMBL/GenBank/DDBJ whole genome shotgun (WGS) entry which is preliminary data.</text>
</comment>
<dbReference type="Gene3D" id="3.30.300.20">
    <property type="match status" value="1"/>
</dbReference>
<dbReference type="GO" id="GO:0006412">
    <property type="term" value="P:translation"/>
    <property type="evidence" value="ECO:0007669"/>
    <property type="project" value="UniProtKB-UniRule"/>
</dbReference>
<dbReference type="HAMAP" id="MF_01309_B">
    <property type="entry name" value="Ribosomal_uS3_B"/>
    <property type="match status" value="1"/>
</dbReference>
<accession>A0A0P9FG70</accession>
<dbReference type="GO" id="GO:0019843">
    <property type="term" value="F:rRNA binding"/>
    <property type="evidence" value="ECO:0007669"/>
    <property type="project" value="UniProtKB-UniRule"/>
</dbReference>
<evidence type="ECO:0000256" key="9">
    <source>
        <dbReference type="RuleBase" id="RU003624"/>
    </source>
</evidence>
<dbReference type="SUPFAM" id="SSF54821">
    <property type="entry name" value="Ribosomal protein S3 C-terminal domain"/>
    <property type="match status" value="1"/>
</dbReference>
<organism evidence="12 13">
    <name type="scientific">Kouleothrix aurantiaca</name>
    <dbReference type="NCBI Taxonomy" id="186479"/>
    <lineage>
        <taxon>Bacteria</taxon>
        <taxon>Bacillati</taxon>
        <taxon>Chloroflexota</taxon>
        <taxon>Chloroflexia</taxon>
        <taxon>Chloroflexales</taxon>
        <taxon>Roseiflexineae</taxon>
        <taxon>Roseiflexaceae</taxon>
        <taxon>Kouleothrix</taxon>
    </lineage>
</organism>
<dbReference type="InterPro" id="IPR009019">
    <property type="entry name" value="KH_sf_prok-type"/>
</dbReference>
<name>A0A0P9FG70_9CHLR</name>
<keyword evidence="2 8" id="KW-0699">rRNA-binding</keyword>
<dbReference type="SMART" id="SM00322">
    <property type="entry name" value="KH"/>
    <property type="match status" value="1"/>
</dbReference>